<dbReference type="EMBL" id="REGC01000001">
    <property type="protein sequence ID" value="RMB64305.1"/>
    <property type="molecule type" value="Genomic_DNA"/>
</dbReference>
<dbReference type="AlphaFoldDB" id="A0A3M0GH83"/>
<name>A0A3M0GH83_9CORY</name>
<comment type="caution">
    <text evidence="2">The sequence shown here is derived from an EMBL/GenBank/DDBJ whole genome shotgun (WGS) entry which is preliminary data.</text>
</comment>
<evidence type="ECO:0000313" key="3">
    <source>
        <dbReference type="Proteomes" id="UP000270649"/>
    </source>
</evidence>
<feature type="region of interest" description="Disordered" evidence="1">
    <location>
        <begin position="71"/>
        <end position="96"/>
    </location>
</feature>
<organism evidence="2 3">
    <name type="scientific">Corynebacterium macginleyi</name>
    <dbReference type="NCBI Taxonomy" id="38290"/>
    <lineage>
        <taxon>Bacteria</taxon>
        <taxon>Bacillati</taxon>
        <taxon>Actinomycetota</taxon>
        <taxon>Actinomycetes</taxon>
        <taxon>Mycobacteriales</taxon>
        <taxon>Corynebacteriaceae</taxon>
        <taxon>Corynebacterium</taxon>
    </lineage>
</organism>
<dbReference type="Proteomes" id="UP000270649">
    <property type="component" value="Unassembled WGS sequence"/>
</dbReference>
<dbReference type="RefSeq" id="WP_121927191.1">
    <property type="nucleotide sequence ID" value="NZ_JAACBT010000032.1"/>
</dbReference>
<protein>
    <submittedName>
        <fullName evidence="2">Uncharacterized protein</fullName>
    </submittedName>
</protein>
<reference evidence="2 3" key="1">
    <citation type="submission" date="2018-10" db="EMBL/GenBank/DDBJ databases">
        <title>Corynebacterium macginleyi genome sequencing and assembly of the type strain and two clinical samples.</title>
        <authorList>
            <person name="Bernier A.-M."/>
            <person name="Bernard K."/>
        </authorList>
    </citation>
    <scope>NUCLEOTIDE SEQUENCE [LARGE SCALE GENOMIC DNA]</scope>
    <source>
        <strain evidence="2 3">NML 120205</strain>
    </source>
</reference>
<accession>A0A3M0GH83</accession>
<evidence type="ECO:0000313" key="2">
    <source>
        <dbReference type="EMBL" id="RMB64305.1"/>
    </source>
</evidence>
<sequence length="96" mass="10509">MVTKLGRKFPAAVVANADTQNAENIQKPEPVVTHELSPADMDAVRRNMETLFTLLLHEDKGTWLMNEEKAHETGTSAKELQAIADSPNGRNANGKP</sequence>
<gene>
    <name evidence="2" type="ORF">D9543_00520</name>
</gene>
<proteinExistence type="predicted"/>
<evidence type="ECO:0000256" key="1">
    <source>
        <dbReference type="SAM" id="MobiDB-lite"/>
    </source>
</evidence>